<proteinExistence type="inferred from homology"/>
<dbReference type="Gene3D" id="3.30.1330.40">
    <property type="entry name" value="RutC-like"/>
    <property type="match status" value="1"/>
</dbReference>
<dbReference type="Proteomes" id="UP000609531">
    <property type="component" value="Unassembled WGS sequence"/>
</dbReference>
<comment type="similarity">
    <text evidence="1">Belongs to the RutC family.</text>
</comment>
<evidence type="ECO:0000256" key="1">
    <source>
        <dbReference type="ARBA" id="ARBA00010552"/>
    </source>
</evidence>
<dbReference type="SUPFAM" id="SSF55298">
    <property type="entry name" value="YjgF-like"/>
    <property type="match status" value="1"/>
</dbReference>
<gene>
    <name evidence="2" type="ORF">JCR33_23170</name>
</gene>
<dbReference type="PANTHER" id="PTHR11803">
    <property type="entry name" value="2-IMINOBUTANOATE/2-IMINOPROPANOATE DEAMINASE RIDA"/>
    <property type="match status" value="1"/>
</dbReference>
<evidence type="ECO:0000313" key="3">
    <source>
        <dbReference type="Proteomes" id="UP000609531"/>
    </source>
</evidence>
<dbReference type="InterPro" id="IPR035959">
    <property type="entry name" value="RutC-like_sf"/>
</dbReference>
<organism evidence="2 3">
    <name type="scientific">Acuticoccus mangrovi</name>
    <dbReference type="NCBI Taxonomy" id="2796142"/>
    <lineage>
        <taxon>Bacteria</taxon>
        <taxon>Pseudomonadati</taxon>
        <taxon>Pseudomonadota</taxon>
        <taxon>Alphaproteobacteria</taxon>
        <taxon>Hyphomicrobiales</taxon>
        <taxon>Amorphaceae</taxon>
        <taxon>Acuticoccus</taxon>
    </lineage>
</organism>
<name>A0A934IR81_9HYPH</name>
<sequence length="138" mass="14684">MSAAEYLNPPGLAPAQGDYSQAGTGNPNTLVFVAGQLSVGTNGDVVGVGDFAAQFEQIFANLGALLKSLGLDFSSVVKFTTFLTDENDLDAFMKLRAEAFPKMFPTADFPPNTLLIVKRLVKPEFLLEVEAVVTRAPA</sequence>
<dbReference type="EMBL" id="JAEKJA010000033">
    <property type="protein sequence ID" value="MBJ3778622.1"/>
    <property type="molecule type" value="Genomic_DNA"/>
</dbReference>
<dbReference type="Pfam" id="PF01042">
    <property type="entry name" value="Ribonuc_L-PSP"/>
    <property type="match status" value="1"/>
</dbReference>
<keyword evidence="3" id="KW-1185">Reference proteome</keyword>
<dbReference type="PANTHER" id="PTHR11803:SF58">
    <property type="entry name" value="PROTEIN HMF1-RELATED"/>
    <property type="match status" value="1"/>
</dbReference>
<reference evidence="2" key="1">
    <citation type="submission" date="2020-12" db="EMBL/GenBank/DDBJ databases">
        <title>Bacterial taxonomy.</title>
        <authorList>
            <person name="Pan X."/>
        </authorList>
    </citation>
    <scope>NUCLEOTIDE SEQUENCE</scope>
    <source>
        <strain evidence="2">B2012</strain>
    </source>
</reference>
<dbReference type="GO" id="GO:0019239">
    <property type="term" value="F:deaminase activity"/>
    <property type="evidence" value="ECO:0007669"/>
    <property type="project" value="TreeGrafter"/>
</dbReference>
<accession>A0A934IR81</accession>
<evidence type="ECO:0000313" key="2">
    <source>
        <dbReference type="EMBL" id="MBJ3778622.1"/>
    </source>
</evidence>
<dbReference type="AlphaFoldDB" id="A0A934IR81"/>
<dbReference type="RefSeq" id="WP_198884528.1">
    <property type="nucleotide sequence ID" value="NZ_JAEKJA010000033.1"/>
</dbReference>
<protein>
    <submittedName>
        <fullName evidence="2">RidA family protein</fullName>
    </submittedName>
</protein>
<dbReference type="GO" id="GO:0005829">
    <property type="term" value="C:cytosol"/>
    <property type="evidence" value="ECO:0007669"/>
    <property type="project" value="TreeGrafter"/>
</dbReference>
<comment type="caution">
    <text evidence="2">The sequence shown here is derived from an EMBL/GenBank/DDBJ whole genome shotgun (WGS) entry which is preliminary data.</text>
</comment>
<dbReference type="InterPro" id="IPR006175">
    <property type="entry name" value="YjgF/YER057c/UK114"/>
</dbReference>
<dbReference type="CDD" id="cd00448">
    <property type="entry name" value="YjgF_YER057c_UK114_family"/>
    <property type="match status" value="1"/>
</dbReference>